<evidence type="ECO:0008006" key="3">
    <source>
        <dbReference type="Google" id="ProtNLM"/>
    </source>
</evidence>
<dbReference type="Proteomes" id="UP000613768">
    <property type="component" value="Unassembled WGS sequence"/>
</dbReference>
<evidence type="ECO:0000313" key="1">
    <source>
        <dbReference type="EMBL" id="MBD8527419.1"/>
    </source>
</evidence>
<evidence type="ECO:0000313" key="2">
    <source>
        <dbReference type="Proteomes" id="UP000613768"/>
    </source>
</evidence>
<accession>A0AAW3ZPI9</accession>
<name>A0AAW3ZPI9_9GAMM</name>
<gene>
    <name evidence="1" type="ORF">IFO71_16875</name>
</gene>
<protein>
    <recommendedName>
        <fullName evidence="3">WGR domain-containing protein</fullName>
    </recommendedName>
</protein>
<sequence length="301" mass="34230">MRGGSIFLVYGVHGGRPNDVYFGSFRTREDAEEAIARLHAKEMHGANWAAKHHDQGFVIRELVVETDFEVPQRPKPRDRFCAHAKEGSVGCAQVEVFERTPQGLEERARYARNHAMFETFEPFRQRGRNFALVSRDYTKSAVLDLATGEIVAEEPDNEWDFCPVGFYVPDWWDLHDDSVLPGSPYWSKDCELPDGTFGFVWGCVWGDDSSWKVQWLDLSRVAEGALTREERFGYVEVSTRDWHSPALSLEPPPSGGSAPPPFIGVRFNKGKARACIDVLVDFDLSTGQPVDWQRLRNENFD</sequence>
<proteinExistence type="predicted"/>
<dbReference type="RefSeq" id="WP_192030840.1">
    <property type="nucleotide sequence ID" value="NZ_JACYTR010000051.1"/>
</dbReference>
<reference evidence="1 2" key="1">
    <citation type="submission" date="2020-09" db="EMBL/GenBank/DDBJ databases">
        <title>Pseudoxanthomonas sp. CAU 1598 isolated from sand of Yaerae Beach.</title>
        <authorList>
            <person name="Kim W."/>
        </authorList>
    </citation>
    <scope>NUCLEOTIDE SEQUENCE [LARGE SCALE GENOMIC DNA]</scope>
    <source>
        <strain evidence="1 2">CAU 1598</strain>
    </source>
</reference>
<organism evidence="1 2">
    <name type="scientific">Pseudomarimonas arenosa</name>
    <dbReference type="NCBI Taxonomy" id="2774145"/>
    <lineage>
        <taxon>Bacteria</taxon>
        <taxon>Pseudomonadati</taxon>
        <taxon>Pseudomonadota</taxon>
        <taxon>Gammaproteobacteria</taxon>
        <taxon>Lysobacterales</taxon>
        <taxon>Lysobacteraceae</taxon>
        <taxon>Pseudomarimonas</taxon>
    </lineage>
</organism>
<dbReference type="AlphaFoldDB" id="A0AAW3ZPI9"/>
<dbReference type="EMBL" id="JACYTR010000051">
    <property type="protein sequence ID" value="MBD8527419.1"/>
    <property type="molecule type" value="Genomic_DNA"/>
</dbReference>
<keyword evidence="2" id="KW-1185">Reference proteome</keyword>
<comment type="caution">
    <text evidence="1">The sequence shown here is derived from an EMBL/GenBank/DDBJ whole genome shotgun (WGS) entry which is preliminary data.</text>
</comment>